<proteinExistence type="predicted"/>
<comment type="caution">
    <text evidence="2">The sequence shown here is derived from an EMBL/GenBank/DDBJ whole genome shotgun (WGS) entry which is preliminary data.</text>
</comment>
<evidence type="ECO:0000313" key="2">
    <source>
        <dbReference type="EMBL" id="TGJ85869.1"/>
    </source>
</evidence>
<feature type="compositionally biased region" description="Polar residues" evidence="1">
    <location>
        <begin position="551"/>
        <end position="566"/>
    </location>
</feature>
<feature type="region of interest" description="Disordered" evidence="1">
    <location>
        <begin position="101"/>
        <end position="151"/>
    </location>
</feature>
<evidence type="ECO:0000313" key="3">
    <source>
        <dbReference type="Proteomes" id="UP000297716"/>
    </source>
</evidence>
<dbReference type="OrthoDB" id="5428259at2759"/>
<feature type="region of interest" description="Disordered" evidence="1">
    <location>
        <begin position="515"/>
        <end position="591"/>
    </location>
</feature>
<name>A0A4Z0YNH2_9PEZI</name>
<protein>
    <submittedName>
        <fullName evidence="2">Uncharacterized protein</fullName>
    </submittedName>
</protein>
<evidence type="ECO:0000256" key="1">
    <source>
        <dbReference type="SAM" id="MobiDB-lite"/>
    </source>
</evidence>
<dbReference type="EMBL" id="SKBN01000037">
    <property type="protein sequence ID" value="TGJ85869.1"/>
    <property type="molecule type" value="Genomic_DNA"/>
</dbReference>
<feature type="region of interest" description="Disordered" evidence="1">
    <location>
        <begin position="1"/>
        <end position="21"/>
    </location>
</feature>
<gene>
    <name evidence="2" type="ORF">E0Z10_g2879</name>
</gene>
<dbReference type="AlphaFoldDB" id="A0A4Z0YNH2"/>
<organism evidence="2 3">
    <name type="scientific">Xylaria hypoxylon</name>
    <dbReference type="NCBI Taxonomy" id="37992"/>
    <lineage>
        <taxon>Eukaryota</taxon>
        <taxon>Fungi</taxon>
        <taxon>Dikarya</taxon>
        <taxon>Ascomycota</taxon>
        <taxon>Pezizomycotina</taxon>
        <taxon>Sordariomycetes</taxon>
        <taxon>Xylariomycetidae</taxon>
        <taxon>Xylariales</taxon>
        <taxon>Xylariaceae</taxon>
        <taxon>Xylaria</taxon>
    </lineage>
</organism>
<feature type="compositionally biased region" description="Low complexity" evidence="1">
    <location>
        <begin position="356"/>
        <end position="365"/>
    </location>
</feature>
<keyword evidence="3" id="KW-1185">Reference proteome</keyword>
<feature type="region of interest" description="Disordered" evidence="1">
    <location>
        <begin position="212"/>
        <end position="236"/>
    </location>
</feature>
<feature type="compositionally biased region" description="Acidic residues" evidence="1">
    <location>
        <begin position="309"/>
        <end position="321"/>
    </location>
</feature>
<feature type="compositionally biased region" description="Polar residues" evidence="1">
    <location>
        <begin position="109"/>
        <end position="118"/>
    </location>
</feature>
<feature type="region of interest" description="Disordered" evidence="1">
    <location>
        <begin position="467"/>
        <end position="499"/>
    </location>
</feature>
<dbReference type="Proteomes" id="UP000297716">
    <property type="component" value="Unassembled WGS sequence"/>
</dbReference>
<sequence>MATMTSGYQPQGGAQNAQDQFTPPRADLIPLVCFICPKNSHFSDLSHLLTHISSKGHLHNMFQLNLSRDVDANAELALAEFESWYKQNDISALLRARKTAREQRDNQQRRSQTSSSFGVDTALASRQSVRGGRSNRRSRGSGQKLRARYRDEGIDELNGDVVKFESDDEVENKHEYHSATHAPYVWHSASPYPNSASQYANNPSCQFQDYLEDEDDSSKYEPSEIYSPFPPEDTPDTVEDDTGALILKGVVYPGMAGFDSATEKDRRMRNQKKDPAVLLKLEANSQLVTRVEEVLNTNLDYQRTRDVYDEPSVDGSEDENDAAVNETRTKRRAKAKSSYTSIKRRANTRSRQQAQSTGRTRVARSSTRRSRGASLSNIAQSTMPTRRITRSSTNRHEQLPLHSHGIHPDVVSLRDGNNELDDDEGSQTYHGLIGQCLMIPRQISEPIFTLPSQEHYDDSTRRHERLPGLALRPGNPNAGFASPTSNYKKSPPRYSGKENSHLLIKSPSSFNSYLHPSGDSMDPSNYNPLCPQPRDGFDYRLYSPYDEEPKSATSSGFNPINGSSNYDPAHMPSMMGNPYHRSQPGGEDYPL</sequence>
<reference evidence="2 3" key="1">
    <citation type="submission" date="2019-03" db="EMBL/GenBank/DDBJ databases">
        <title>Draft genome sequence of Xylaria hypoxylon DSM 108379, a ubiquitous saprotrophic-parasitic fungi on hardwood.</title>
        <authorList>
            <person name="Buettner E."/>
            <person name="Leonhardt S."/>
            <person name="Gebauer A.M."/>
            <person name="Liers C."/>
            <person name="Hofrichter M."/>
            <person name="Kellner H."/>
        </authorList>
    </citation>
    <scope>NUCLEOTIDE SEQUENCE [LARGE SCALE GENOMIC DNA]</scope>
    <source>
        <strain evidence="2 3">DSM 108379</strain>
    </source>
</reference>
<dbReference type="STRING" id="37992.A0A4Z0YNH2"/>
<accession>A0A4Z0YNH2</accession>
<feature type="region of interest" description="Disordered" evidence="1">
    <location>
        <begin position="306"/>
        <end position="410"/>
    </location>
</feature>